<feature type="domain" description="EDRF1 N-terminal" evidence="3">
    <location>
        <begin position="21"/>
        <end position="188"/>
    </location>
</feature>
<reference evidence="4" key="1">
    <citation type="submission" date="2022-01" db="EMBL/GenBank/DDBJ databases">
        <authorList>
            <person name="King R."/>
        </authorList>
    </citation>
    <scope>NUCLEOTIDE SEQUENCE</scope>
</reference>
<gene>
    <name evidence="4" type="ORF">NEZAVI_LOCUS1741</name>
</gene>
<feature type="region of interest" description="Disordered" evidence="1">
    <location>
        <begin position="450"/>
        <end position="471"/>
    </location>
</feature>
<name>A0A9P0E8R2_NEZVI</name>
<dbReference type="InterPro" id="IPR056583">
    <property type="entry name" value="EDRF1_TPR"/>
</dbReference>
<keyword evidence="5" id="KW-1185">Reference proteome</keyword>
<proteinExistence type="predicted"/>
<dbReference type="PANTHER" id="PTHR15000">
    <property type="entry name" value="ERYTHROID DIFFERENTIATION-RELATED FACTOR 1"/>
    <property type="match status" value="1"/>
</dbReference>
<feature type="region of interest" description="Disordered" evidence="1">
    <location>
        <begin position="1"/>
        <end position="22"/>
    </location>
</feature>
<dbReference type="InterPro" id="IPR011990">
    <property type="entry name" value="TPR-like_helical_dom_sf"/>
</dbReference>
<evidence type="ECO:0008006" key="6">
    <source>
        <dbReference type="Google" id="ProtNLM"/>
    </source>
</evidence>
<evidence type="ECO:0000256" key="1">
    <source>
        <dbReference type="SAM" id="MobiDB-lite"/>
    </source>
</evidence>
<feature type="region of interest" description="Disordered" evidence="1">
    <location>
        <begin position="531"/>
        <end position="573"/>
    </location>
</feature>
<dbReference type="AlphaFoldDB" id="A0A9P0E8R2"/>
<dbReference type="EMBL" id="OV725077">
    <property type="protein sequence ID" value="CAH1390552.1"/>
    <property type="molecule type" value="Genomic_DNA"/>
</dbReference>
<accession>A0A9P0E8R2</accession>
<dbReference type="Gene3D" id="1.25.40.10">
    <property type="entry name" value="Tetratricopeptide repeat domain"/>
    <property type="match status" value="1"/>
</dbReference>
<dbReference type="GO" id="GO:0045893">
    <property type="term" value="P:positive regulation of DNA-templated transcription"/>
    <property type="evidence" value="ECO:0007669"/>
    <property type="project" value="TreeGrafter"/>
</dbReference>
<protein>
    <recommendedName>
        <fullName evidence="6">Erythroid differentiation-related factor 1</fullName>
    </recommendedName>
</protein>
<feature type="compositionally biased region" description="Polar residues" evidence="1">
    <location>
        <begin position="11"/>
        <end position="22"/>
    </location>
</feature>
<feature type="domain" description="EDRF1 TPR repeats region" evidence="2">
    <location>
        <begin position="736"/>
        <end position="1092"/>
    </location>
</feature>
<dbReference type="InterPro" id="IPR056582">
    <property type="entry name" value="EDRF1_N"/>
</dbReference>
<evidence type="ECO:0000259" key="3">
    <source>
        <dbReference type="Pfam" id="PF23788"/>
    </source>
</evidence>
<feature type="domain" description="EDRF1 N-terminal" evidence="3">
    <location>
        <begin position="229"/>
        <end position="440"/>
    </location>
</feature>
<dbReference type="Pfam" id="PF23788">
    <property type="entry name" value="EDRF1_N"/>
    <property type="match status" value="2"/>
</dbReference>
<dbReference type="PANTHER" id="PTHR15000:SF1">
    <property type="entry name" value="ERYTHROID DIFFERENTIATION-RELATED FACTOR 1"/>
    <property type="match status" value="1"/>
</dbReference>
<evidence type="ECO:0000313" key="5">
    <source>
        <dbReference type="Proteomes" id="UP001152798"/>
    </source>
</evidence>
<sequence>MDDIPVAESGKTGNQSPRQPVKSNAVVKYSAVNAPATFARLQYNTDLKPPPSNWLSSSGELYGLNHGFSHSSAFSSFRMANMFPDCVGEVDVVSDAENIKKLLKIPYSTMPVSMMVHRIENTLLIDEFDIHKHLLSKAESEWGWLKKFFCDQILQTLKNKCLLFKNNTRNALQEQSLVSKFLHYSLAEPQDNVVAQSFTDNFPLTMRGPALPEPRLEEGLPDPEAPFDRKFTRNVVWTFEDIQMLLGTDMPIFGGSTRPCISLRLRDATKPISVLTGIDYWLDNLMSNVPEVVMCYHLDGIVQKYELIKTEDLPQLAESKFSPKVIRDVAQNILSFLKANATKAGHTYWLFKGKNEDAVKLYDLTSLCSDSLEEKDQNPFTVPVGMLLYRVARNMLASRENSIFQIATIRMLLKNCLSLLSKEKYPEIVLSAHYMLSDVYIPCETDPSCPHLEDIPSPPEQPEEEGESCPSNSVAVTSLCVSMYKSVSSENKYQPPPPIVGTVEERCISALQHVLEGLDCLQYFEVDHDSKEEPKMANPSEAIPMPFPGQSTEEKGGKRKKKDKGNKNSDEVINENKTKDCSLKTLLCRSNAETLPKWQTPDKVDSASWKKHLCSLLCMKACLVYSILVEKEMEAERHCLALKHICGVLRCSSENVALAGLMLFKAGDCLFSLWKNNQKDIDEVDNYPEVFRPPPIPHKYELSLIPTEFDNTFTLLNSSIACYKRSQELNPNGQTLKRLGNVYNEIGNTYNNLAAEMVQTEKHLNEDTKFIHFIIEAEKYLTEGLKVLELIKDNLNTSLVMCNIGRLCRLKAHMGCDVNGHFDLHQKQMYMKAVEYYNLALSVIGSRKIQPIIWDSIAWELSTTLYLMATRYQENPLAKGEEAEREAVDLLQKALRHCDLVNETAKLPLYQFRAASLHYRIASLYHNSLRKNHFDESKKKSIRQLCYLHYEKSFSLFNLLENPADIIRVQLERVILAEFLATESKSQHWQLKHYEEAISYIVECRQVFISFEELEKESAGKYVTVVEDGEETEKMLTTVEQAFQRIIRSLIKLYSNIPKSSAVSEKYKEVYRILLKKDKDVLLAAHFIKVIDKITTEIKC</sequence>
<dbReference type="OrthoDB" id="419432at2759"/>
<evidence type="ECO:0000313" key="4">
    <source>
        <dbReference type="EMBL" id="CAH1390552.1"/>
    </source>
</evidence>
<dbReference type="Pfam" id="PF23723">
    <property type="entry name" value="TPR_EDRF1"/>
    <property type="match status" value="1"/>
</dbReference>
<dbReference type="Proteomes" id="UP001152798">
    <property type="component" value="Chromosome 1"/>
</dbReference>
<organism evidence="4 5">
    <name type="scientific">Nezara viridula</name>
    <name type="common">Southern green stink bug</name>
    <name type="synonym">Cimex viridulus</name>
    <dbReference type="NCBI Taxonomy" id="85310"/>
    <lineage>
        <taxon>Eukaryota</taxon>
        <taxon>Metazoa</taxon>
        <taxon>Ecdysozoa</taxon>
        <taxon>Arthropoda</taxon>
        <taxon>Hexapoda</taxon>
        <taxon>Insecta</taxon>
        <taxon>Pterygota</taxon>
        <taxon>Neoptera</taxon>
        <taxon>Paraneoptera</taxon>
        <taxon>Hemiptera</taxon>
        <taxon>Heteroptera</taxon>
        <taxon>Panheteroptera</taxon>
        <taxon>Pentatomomorpha</taxon>
        <taxon>Pentatomoidea</taxon>
        <taxon>Pentatomidae</taxon>
        <taxon>Pentatominae</taxon>
        <taxon>Nezara</taxon>
    </lineage>
</organism>
<evidence type="ECO:0000259" key="2">
    <source>
        <dbReference type="Pfam" id="PF23723"/>
    </source>
</evidence>